<comment type="catalytic activity">
    <reaction evidence="7">
        <text>a peptidoglycan chain = a peptidoglycan chain with N-acetyl-1,6-anhydromuramyl-[peptide] at the reducing end + a peptidoglycan chain with N-acetylglucosamine at the non-reducing end.</text>
        <dbReference type="EC" id="4.2.2.29"/>
    </reaction>
</comment>
<evidence type="ECO:0000256" key="4">
    <source>
        <dbReference type="ARBA" id="ARBA00023136"/>
    </source>
</evidence>
<name>A0A2M7B7W2_9BACT</name>
<evidence type="ECO:0000256" key="7">
    <source>
        <dbReference type="HAMAP-Rule" id="MF_02065"/>
    </source>
</evidence>
<comment type="similarity">
    <text evidence="7">Belongs to the transglycosylase MltG family.</text>
</comment>
<dbReference type="Proteomes" id="UP000230131">
    <property type="component" value="Unassembled WGS sequence"/>
</dbReference>
<organism evidence="8 9">
    <name type="scientific">Candidatus Wolfebacteria bacterium CG03_land_8_20_14_0_80_36_15</name>
    <dbReference type="NCBI Taxonomy" id="1975067"/>
    <lineage>
        <taxon>Bacteria</taxon>
        <taxon>Candidatus Wolfeibacteriota</taxon>
    </lineage>
</organism>
<keyword evidence="5 7" id="KW-0456">Lyase</keyword>
<keyword evidence="6 7" id="KW-0961">Cell wall biogenesis/degradation</keyword>
<comment type="function">
    <text evidence="7">Functions as a peptidoglycan terminase that cleaves nascent peptidoglycan strands endolytically to terminate their elongation.</text>
</comment>
<keyword evidence="3 7" id="KW-1133">Transmembrane helix</keyword>
<evidence type="ECO:0000256" key="5">
    <source>
        <dbReference type="ARBA" id="ARBA00023239"/>
    </source>
</evidence>
<protein>
    <recommendedName>
        <fullName evidence="7">Endolytic murein transglycosylase</fullName>
        <ecNumber evidence="7">4.2.2.29</ecNumber>
    </recommendedName>
    <alternativeName>
        <fullName evidence="7">Peptidoglycan lytic transglycosylase</fullName>
    </alternativeName>
    <alternativeName>
        <fullName evidence="7">Peptidoglycan polymerization terminase</fullName>
    </alternativeName>
</protein>
<dbReference type="EC" id="4.2.2.29" evidence="7"/>
<dbReference type="GO" id="GO:0071555">
    <property type="term" value="P:cell wall organization"/>
    <property type="evidence" value="ECO:0007669"/>
    <property type="project" value="UniProtKB-KW"/>
</dbReference>
<keyword evidence="1 7" id="KW-1003">Cell membrane</keyword>
<dbReference type="GO" id="GO:0008932">
    <property type="term" value="F:lytic endotransglycosylase activity"/>
    <property type="evidence" value="ECO:0007669"/>
    <property type="project" value="UniProtKB-UniRule"/>
</dbReference>
<dbReference type="Pfam" id="PF02618">
    <property type="entry name" value="YceG"/>
    <property type="match status" value="1"/>
</dbReference>
<dbReference type="HAMAP" id="MF_02065">
    <property type="entry name" value="MltG"/>
    <property type="match status" value="1"/>
</dbReference>
<gene>
    <name evidence="7" type="primary">mltG</name>
    <name evidence="8" type="ORF">COS59_01095</name>
</gene>
<evidence type="ECO:0000256" key="1">
    <source>
        <dbReference type="ARBA" id="ARBA00022475"/>
    </source>
</evidence>
<evidence type="ECO:0000256" key="3">
    <source>
        <dbReference type="ARBA" id="ARBA00022989"/>
    </source>
</evidence>
<dbReference type="Gene3D" id="3.30.1490.480">
    <property type="entry name" value="Endolytic murein transglycosylase"/>
    <property type="match status" value="1"/>
</dbReference>
<evidence type="ECO:0000256" key="2">
    <source>
        <dbReference type="ARBA" id="ARBA00022692"/>
    </source>
</evidence>
<dbReference type="PANTHER" id="PTHR30518">
    <property type="entry name" value="ENDOLYTIC MUREIN TRANSGLYCOSYLASE"/>
    <property type="match status" value="1"/>
</dbReference>
<dbReference type="NCBIfam" id="TIGR00247">
    <property type="entry name" value="endolytic transglycosylase MltG"/>
    <property type="match status" value="1"/>
</dbReference>
<proteinExistence type="inferred from homology"/>
<comment type="caution">
    <text evidence="8">The sequence shown here is derived from an EMBL/GenBank/DDBJ whole genome shotgun (WGS) entry which is preliminary data.</text>
</comment>
<reference evidence="9" key="1">
    <citation type="submission" date="2017-09" db="EMBL/GenBank/DDBJ databases">
        <title>Depth-based differentiation of microbial function through sediment-hosted aquifers and enrichment of novel symbionts in the deep terrestrial subsurface.</title>
        <authorList>
            <person name="Probst A.J."/>
            <person name="Ladd B."/>
            <person name="Jarett J.K."/>
            <person name="Geller-Mcgrath D.E."/>
            <person name="Sieber C.M.K."/>
            <person name="Emerson J.B."/>
            <person name="Anantharaman K."/>
            <person name="Thomas B.C."/>
            <person name="Malmstrom R."/>
            <person name="Stieglmeier M."/>
            <person name="Klingl A."/>
            <person name="Woyke T."/>
            <person name="Ryan C.M."/>
            <person name="Banfield J.F."/>
        </authorList>
    </citation>
    <scope>NUCLEOTIDE SEQUENCE [LARGE SCALE GENOMIC DNA]</scope>
</reference>
<dbReference type="InterPro" id="IPR003770">
    <property type="entry name" value="MLTG-like"/>
</dbReference>
<feature type="site" description="Important for catalytic activity" evidence="7">
    <location>
        <position position="225"/>
    </location>
</feature>
<evidence type="ECO:0000313" key="8">
    <source>
        <dbReference type="EMBL" id="PIU99191.1"/>
    </source>
</evidence>
<evidence type="ECO:0000256" key="6">
    <source>
        <dbReference type="ARBA" id="ARBA00023316"/>
    </source>
</evidence>
<keyword evidence="2 7" id="KW-0812">Transmembrane</keyword>
<evidence type="ECO:0000313" key="9">
    <source>
        <dbReference type="Proteomes" id="UP000230131"/>
    </source>
</evidence>
<dbReference type="GO" id="GO:0005886">
    <property type="term" value="C:plasma membrane"/>
    <property type="evidence" value="ECO:0007669"/>
    <property type="project" value="UniProtKB-UniRule"/>
</dbReference>
<dbReference type="PANTHER" id="PTHR30518:SF2">
    <property type="entry name" value="ENDOLYTIC MUREIN TRANSGLYCOSYLASE"/>
    <property type="match status" value="1"/>
</dbReference>
<dbReference type="AlphaFoldDB" id="A0A2M7B7W2"/>
<keyword evidence="4 7" id="KW-0472">Membrane</keyword>
<dbReference type="GO" id="GO:0009252">
    <property type="term" value="P:peptidoglycan biosynthetic process"/>
    <property type="evidence" value="ECO:0007669"/>
    <property type="project" value="UniProtKB-UniRule"/>
</dbReference>
<accession>A0A2M7B7W2</accession>
<dbReference type="EMBL" id="PEVH01000033">
    <property type="protein sequence ID" value="PIU99191.1"/>
    <property type="molecule type" value="Genomic_DNA"/>
</dbReference>
<sequence length="345" mass="39064">MFRLVKLLSLFLIFILILFGIVFARNLRPVKDDESDDNTQIVLEISQGTSFNEITSQLKEKGLVRREIVFKIFTVLSGKAHQLKPGKYFLSKNLSAKEVINELTAGPKEISIIIIPGKTLKEIDEFLAENRVIKKGELIDLDANEIFLANPAKYFFLEEVKTLEGFFLPDTYCFLPGESPKNVALKMVDNFSTKALPILKQDDKLLSDREFIYKTLILASLLEKEIPLPEDQKIAAGILEKRLTIGMPLQVDATILYAKCKGQFKDCPPLTKEDFKINSIYNTYLFKGLAPTPISNPSTSTIGAAANPTSSPFLYYLSIPKTTTTIFSKTFEEHNHYRFQYLLNN</sequence>